<dbReference type="EMBL" id="CP014339">
    <property type="protein sequence ID" value="AQX52026.1"/>
    <property type="molecule type" value="Genomic_DNA"/>
</dbReference>
<dbReference type="PANTHER" id="PTHR23403">
    <property type="entry name" value="TREHALASE"/>
    <property type="match status" value="1"/>
</dbReference>
<keyword evidence="1 5" id="KW-0378">Hydrolase</keyword>
<dbReference type="EC" id="3.2.1.28" evidence="5"/>
<dbReference type="AlphaFoldDB" id="A0A494JAB6"/>
<evidence type="ECO:0000313" key="6">
    <source>
        <dbReference type="Proteomes" id="UP000189738"/>
    </source>
</evidence>
<dbReference type="Proteomes" id="UP000254876">
    <property type="component" value="Unassembled WGS sequence"/>
</dbReference>
<dbReference type="Gene3D" id="1.50.10.10">
    <property type="match status" value="1"/>
</dbReference>
<dbReference type="Proteomes" id="UP000189738">
    <property type="component" value="Chromosome"/>
</dbReference>
<dbReference type="InterPro" id="IPR001661">
    <property type="entry name" value="Glyco_hydro_37"/>
</dbReference>
<dbReference type="EMBL" id="MAHS01000001">
    <property type="protein sequence ID" value="OPB53021.1"/>
    <property type="molecule type" value="Genomic_DNA"/>
</dbReference>
<name>A0A494JAB6_9FLAO</name>
<keyword evidence="2 5" id="KW-0326">Glycosidase</keyword>
<evidence type="ECO:0000313" key="7">
    <source>
        <dbReference type="Proteomes" id="UP000254876"/>
    </source>
</evidence>
<dbReference type="PANTHER" id="PTHR23403:SF1">
    <property type="entry name" value="TREHALASE"/>
    <property type="match status" value="1"/>
</dbReference>
<proteinExistence type="predicted"/>
<dbReference type="PROSITE" id="PS00928">
    <property type="entry name" value="TREHALASE_2"/>
    <property type="match status" value="1"/>
</dbReference>
<reference evidence="5 7" key="3">
    <citation type="submission" date="2018-06" db="EMBL/GenBank/DDBJ databases">
        <authorList>
            <consortium name="Pathogen Informatics"/>
            <person name="Doyle S."/>
        </authorList>
    </citation>
    <scope>NUCLEOTIDE SEQUENCE [LARGE SCALE GENOMIC DNA]</scope>
    <source>
        <strain evidence="5 7">NCTC10588</strain>
    </source>
</reference>
<dbReference type="InterPro" id="IPR008928">
    <property type="entry name" value="6-hairpin_glycosidase_sf"/>
</dbReference>
<evidence type="ECO:0000256" key="1">
    <source>
        <dbReference type="ARBA" id="ARBA00022801"/>
    </source>
</evidence>
<evidence type="ECO:0000313" key="4">
    <source>
        <dbReference type="EMBL" id="OPB53021.1"/>
    </source>
</evidence>
<evidence type="ECO:0000313" key="3">
    <source>
        <dbReference type="EMBL" id="AQX52026.1"/>
    </source>
</evidence>
<sequence length="492" mass="57073">MKSQLYINEIQPLFDDAQRSRIFNDQKTMTDAVPLFPVSEINKRYEEEKGREGFDLRSFVLTNFDFIGEKAVRKDDMLPITEHIEKLWDELTHTASENEGTLLKLPKPYIVPGGRFNEFFYWDSYFVMLGLQVSGRVEMIKNIVENCSYLIHEFGFVPNASRTHFLSRSQPPYFSLMLDLLAESTNDENVYSKYHSTLEKEYSFWMDGEEGLKNGSAVKRVIKTKEGDLLNRYYDSENTPRPESYLIDIEDQHEASGEEFFRNIRSACESGWDFSSRWFADGATIQTIETLNLAEVDLNCLIWHLEKTLAKSSELMGLTDKAAYYNQRASNRKQNIDRYFWDEETGIYRDYHIKKQIKTSSEHIAALYPLFLGLASEKQAKAVSEIIAEKFLYKGGLVTTTRESGQQWDLPNAWAPYQWLGFLGMRNYGFTQLANDIKNNWCTNVERVYNNTGKLMEKYNALDTKTIAGGGEYPNQDGFGWTNGVYLKLKQY</sequence>
<dbReference type="GO" id="GO:0004555">
    <property type="term" value="F:alpha,alpha-trehalase activity"/>
    <property type="evidence" value="ECO:0007669"/>
    <property type="project" value="UniProtKB-EC"/>
</dbReference>
<evidence type="ECO:0000313" key="5">
    <source>
        <dbReference type="EMBL" id="STC95647.1"/>
    </source>
</evidence>
<dbReference type="SUPFAM" id="SSF48208">
    <property type="entry name" value="Six-hairpin glycosidases"/>
    <property type="match status" value="1"/>
</dbReference>
<accession>A0A494JAB6</accession>
<dbReference type="PRINTS" id="PR00744">
    <property type="entry name" value="GLHYDRLASE37"/>
</dbReference>
<reference evidence="3 6" key="1">
    <citation type="submission" date="2016-02" db="EMBL/GenBank/DDBJ databases">
        <authorList>
            <person name="Nicholson A.C."/>
            <person name="Humrighouse B.W."/>
            <person name="Loparev V."/>
            <person name="Emery B."/>
            <person name="Graziano J."/>
            <person name="McQuiston J.R."/>
        </authorList>
    </citation>
    <scope>NUCLEOTIDE SEQUENCE [LARGE SCALE GENOMIC DNA]</scope>
    <source>
        <strain evidence="3 6">E6809</strain>
    </source>
</reference>
<dbReference type="Pfam" id="PF01204">
    <property type="entry name" value="Trehalase"/>
    <property type="match status" value="1"/>
</dbReference>
<protein>
    <submittedName>
        <fullName evidence="4 5">Trehalase</fullName>
        <ecNumber evidence="5">3.2.1.28</ecNumber>
    </submittedName>
</protein>
<gene>
    <name evidence="5" type="primary">treA</name>
    <name evidence="3" type="ORF">AYC66_15680</name>
    <name evidence="4" type="ORF">BAY09_08770</name>
    <name evidence="5" type="ORF">NCTC10588_00419</name>
</gene>
<dbReference type="InterPro" id="IPR018232">
    <property type="entry name" value="Glyco_hydro_37_CS"/>
</dbReference>
<evidence type="ECO:0000256" key="2">
    <source>
        <dbReference type="ARBA" id="ARBA00023295"/>
    </source>
</evidence>
<reference evidence="4" key="2">
    <citation type="submission" date="2016-06" db="EMBL/GenBank/DDBJ databases">
        <authorList>
            <person name="Nicholson A.C."/>
        </authorList>
    </citation>
    <scope>NUCLEOTIDE SEQUENCE [LARGE SCALE GENOMIC DNA]</scope>
    <source>
        <strain evidence="4">E6809</strain>
    </source>
</reference>
<dbReference type="EMBL" id="UFYD01000001">
    <property type="protein sequence ID" value="STC95647.1"/>
    <property type="molecule type" value="Genomic_DNA"/>
</dbReference>
<dbReference type="RefSeq" id="WP_078691174.1">
    <property type="nucleotide sequence ID" value="NZ_CP014339.1"/>
</dbReference>
<dbReference type="GO" id="GO:0005993">
    <property type="term" value="P:trehalose catabolic process"/>
    <property type="evidence" value="ECO:0007669"/>
    <property type="project" value="TreeGrafter"/>
</dbReference>
<organism evidence="4">
    <name type="scientific">Elizabethkingia anophelis</name>
    <dbReference type="NCBI Taxonomy" id="1117645"/>
    <lineage>
        <taxon>Bacteria</taxon>
        <taxon>Pseudomonadati</taxon>
        <taxon>Bacteroidota</taxon>
        <taxon>Flavobacteriia</taxon>
        <taxon>Flavobacteriales</taxon>
        <taxon>Weeksellaceae</taxon>
        <taxon>Elizabethkingia</taxon>
    </lineage>
</organism>
<dbReference type="InterPro" id="IPR012341">
    <property type="entry name" value="6hp_glycosidase-like_sf"/>
</dbReference>